<comment type="caution">
    <text evidence="1">The sequence shown here is derived from an EMBL/GenBank/DDBJ whole genome shotgun (WGS) entry which is preliminary data.</text>
</comment>
<sequence length="232" mass="26168">MSADQTVCLLSEKRSKGYATRIMTMDGEVRLAAKSSRNLITDMTVRNFWPTQWEIIAYYGLYEGSRNIRLNKAEIGPGVAYYPVTDSQRNTSWINASVITGVTGTASGAVIETSVGVNFQLTKTARNVRSDLAAVRVISHWMSQVNSANQRGCRSTLLEWLGWPERVPVDVDVLELEKHKIHYMLGHLALHISLEPVQAKSLASVADYLQTGNREKFHRVKMDWIDDVLTYY</sequence>
<dbReference type="AlphaFoldDB" id="A0AAJ2YZC1"/>
<name>A0AAJ2YZC1_WEICO</name>
<protein>
    <submittedName>
        <fullName evidence="1">Uncharacterized protein</fullName>
    </submittedName>
</protein>
<reference evidence="1" key="1">
    <citation type="submission" date="2020-01" db="EMBL/GenBank/DDBJ databases">
        <title>First Reported Case and Whole Genome of Weissella confusa in an Equid.</title>
        <authorList>
            <person name="Little S.V."/>
            <person name="Lawhon S.D."/>
        </authorList>
    </citation>
    <scope>NUCLEOTIDE SEQUENCE</scope>
    <source>
        <strain evidence="1">718955</strain>
    </source>
</reference>
<evidence type="ECO:0000313" key="2">
    <source>
        <dbReference type="Proteomes" id="UP000719917"/>
    </source>
</evidence>
<organism evidence="1 2">
    <name type="scientific">Weissella confusa</name>
    <name type="common">Lactobacillus confusus</name>
    <dbReference type="NCBI Taxonomy" id="1583"/>
    <lineage>
        <taxon>Bacteria</taxon>
        <taxon>Bacillati</taxon>
        <taxon>Bacillota</taxon>
        <taxon>Bacilli</taxon>
        <taxon>Lactobacillales</taxon>
        <taxon>Lactobacillaceae</taxon>
        <taxon>Weissella</taxon>
    </lineage>
</organism>
<dbReference type="RefSeq" id="WP_161690897.1">
    <property type="nucleotide sequence ID" value="NZ_JAAAMQ010000010.1"/>
</dbReference>
<dbReference type="EMBL" id="JAAAMQ010000010">
    <property type="protein sequence ID" value="NBA11676.1"/>
    <property type="molecule type" value="Genomic_DNA"/>
</dbReference>
<accession>A0AAJ2YZC1</accession>
<proteinExistence type="predicted"/>
<gene>
    <name evidence="1" type="ORF">GTU77_05535</name>
</gene>
<evidence type="ECO:0000313" key="1">
    <source>
        <dbReference type="EMBL" id="NBA11676.1"/>
    </source>
</evidence>
<dbReference type="Proteomes" id="UP000719917">
    <property type="component" value="Unassembled WGS sequence"/>
</dbReference>